<comment type="function">
    <text evidence="4 5 6">Catalyzes the transfer of endogenously produced octanoic acid from octanoyl-acyl-carrier-protein onto the lipoyl domains of lipoate-dependent enzymes. Lipoyl-ACP can also act as a substrate although octanoyl-ACP is likely to be the physiological substrate.</text>
</comment>
<keyword evidence="5" id="KW-0963">Cytoplasm</keyword>
<comment type="pathway">
    <text evidence="1 5 6">Protein modification; protein lipoylation via endogenous pathway; protein N(6)-(lipoyl)lysine from octanoyl-[acyl-carrier-protein]: step 1/2.</text>
</comment>
<evidence type="ECO:0000259" key="10">
    <source>
        <dbReference type="PROSITE" id="PS51733"/>
    </source>
</evidence>
<evidence type="ECO:0000256" key="6">
    <source>
        <dbReference type="PIRNR" id="PIRNR016262"/>
    </source>
</evidence>
<evidence type="ECO:0000256" key="8">
    <source>
        <dbReference type="PIRSR" id="PIRSR016262-2"/>
    </source>
</evidence>
<feature type="binding site" evidence="5 8">
    <location>
        <begin position="73"/>
        <end position="80"/>
    </location>
    <ligand>
        <name>substrate</name>
    </ligand>
</feature>
<feature type="site" description="Lowers pKa of active site Cys" evidence="5 9">
    <location>
        <position position="144"/>
    </location>
</feature>
<dbReference type="InterPro" id="IPR004143">
    <property type="entry name" value="BPL_LPL_catalytic"/>
</dbReference>
<evidence type="ECO:0000256" key="9">
    <source>
        <dbReference type="PIRSR" id="PIRSR016262-3"/>
    </source>
</evidence>
<dbReference type="RefSeq" id="WP_184576215.1">
    <property type="nucleotide sequence ID" value="NZ_JACHJT010000001.1"/>
</dbReference>
<dbReference type="GO" id="GO:0005737">
    <property type="term" value="C:cytoplasm"/>
    <property type="evidence" value="ECO:0007669"/>
    <property type="project" value="UniProtKB-SubCell"/>
</dbReference>
<comment type="similarity">
    <text evidence="5 6">Belongs to the LipB family.</text>
</comment>
<gene>
    <name evidence="5" type="primary">lipB</name>
    <name evidence="11" type="ORF">F4561_001614</name>
</gene>
<dbReference type="Gene3D" id="3.30.930.10">
    <property type="entry name" value="Bira Bifunctional Protein, Domain 2"/>
    <property type="match status" value="1"/>
</dbReference>
<accession>A0A7W7W2H8</accession>
<dbReference type="InterPro" id="IPR000544">
    <property type="entry name" value="Octanoyltransferase"/>
</dbReference>
<dbReference type="EC" id="2.3.1.181" evidence="5 6"/>
<dbReference type="EMBL" id="JACHJT010000001">
    <property type="protein sequence ID" value="MBB4930794.1"/>
    <property type="molecule type" value="Genomic_DNA"/>
</dbReference>
<dbReference type="SUPFAM" id="SSF55681">
    <property type="entry name" value="Class II aaRS and biotin synthetases"/>
    <property type="match status" value="1"/>
</dbReference>
<dbReference type="GO" id="GO:0033819">
    <property type="term" value="F:lipoyl(octanoyl) transferase activity"/>
    <property type="evidence" value="ECO:0007669"/>
    <property type="project" value="UniProtKB-EC"/>
</dbReference>
<comment type="caution">
    <text evidence="11">The sequence shown here is derived from an EMBL/GenBank/DDBJ whole genome shotgun (WGS) entry which is preliminary data.</text>
</comment>
<dbReference type="PROSITE" id="PS01313">
    <property type="entry name" value="LIPB"/>
    <property type="match status" value="1"/>
</dbReference>
<evidence type="ECO:0000256" key="1">
    <source>
        <dbReference type="ARBA" id="ARBA00004821"/>
    </source>
</evidence>
<keyword evidence="3 5" id="KW-0012">Acyltransferase</keyword>
<protein>
    <recommendedName>
        <fullName evidence="5 6">Octanoyltransferase</fullName>
        <ecNumber evidence="5 6">2.3.1.181</ecNumber>
    </recommendedName>
    <alternativeName>
        <fullName evidence="5">Lipoate-protein ligase B</fullName>
    </alternativeName>
    <alternativeName>
        <fullName evidence="5">Lipoyl/octanoyl transferase</fullName>
    </alternativeName>
    <alternativeName>
        <fullName evidence="5">Octanoyl-[acyl-carrier-protein]-protein N-octanoyltransferase</fullName>
    </alternativeName>
</protein>
<evidence type="ECO:0000256" key="5">
    <source>
        <dbReference type="HAMAP-Rule" id="MF_00013"/>
    </source>
</evidence>
<proteinExistence type="inferred from homology"/>
<feature type="binding site" evidence="5 8">
    <location>
        <begin position="147"/>
        <end position="149"/>
    </location>
    <ligand>
        <name>substrate</name>
    </ligand>
</feature>
<feature type="domain" description="BPL/LPL catalytic" evidence="10">
    <location>
        <begin position="33"/>
        <end position="217"/>
    </location>
</feature>
<dbReference type="HAMAP" id="MF_00013">
    <property type="entry name" value="LipB"/>
    <property type="match status" value="1"/>
</dbReference>
<keyword evidence="12" id="KW-1185">Reference proteome</keyword>
<dbReference type="Proteomes" id="UP000523007">
    <property type="component" value="Unassembled WGS sequence"/>
</dbReference>
<dbReference type="NCBIfam" id="NF010925">
    <property type="entry name" value="PRK14345.1"/>
    <property type="match status" value="1"/>
</dbReference>
<comment type="catalytic activity">
    <reaction evidence="5 6">
        <text>octanoyl-[ACP] + L-lysyl-[protein] = N(6)-octanoyl-L-lysyl-[protein] + holo-[ACP] + H(+)</text>
        <dbReference type="Rhea" id="RHEA:17665"/>
        <dbReference type="Rhea" id="RHEA-COMP:9636"/>
        <dbReference type="Rhea" id="RHEA-COMP:9685"/>
        <dbReference type="Rhea" id="RHEA-COMP:9752"/>
        <dbReference type="Rhea" id="RHEA-COMP:9928"/>
        <dbReference type="ChEBI" id="CHEBI:15378"/>
        <dbReference type="ChEBI" id="CHEBI:29969"/>
        <dbReference type="ChEBI" id="CHEBI:64479"/>
        <dbReference type="ChEBI" id="CHEBI:78463"/>
        <dbReference type="ChEBI" id="CHEBI:78809"/>
        <dbReference type="EC" id="2.3.1.181"/>
    </reaction>
</comment>
<feature type="active site" description="Acyl-thioester intermediate" evidence="5 7">
    <location>
        <position position="178"/>
    </location>
</feature>
<dbReference type="CDD" id="cd16444">
    <property type="entry name" value="LipB"/>
    <property type="match status" value="1"/>
</dbReference>
<reference evidence="11 12" key="1">
    <citation type="submission" date="2020-08" db="EMBL/GenBank/DDBJ databases">
        <title>Sequencing the genomes of 1000 actinobacteria strains.</title>
        <authorList>
            <person name="Klenk H.-P."/>
        </authorList>
    </citation>
    <scope>NUCLEOTIDE SEQUENCE [LARGE SCALE GENOMIC DNA]</scope>
    <source>
        <strain evidence="11 12">DSM 102030</strain>
    </source>
</reference>
<sequence length="238" mass="25984">MSELSFTWLGDSPVPYQQGWDLQKRLHQGRVAGRVPDTVLLLQHEPVYTAGKRTGRWDRPLADVGAPVYDIDRGGKLTWHGPGQLTVYPIVRLPDPVDVVGYVRLLEDAVIRTIAEFGLTGKRVEGRTGVWLDADPDNGRPERKIAAIGCRIARGVGMHGYALNCDNDVSWFDRIVPCGITDAGVTTLSLELGRDVTVAEVVPLTERHLADVLGATSFRRTDAVPEVDEPEAAELAGA</sequence>
<dbReference type="PIRSF" id="PIRSF016262">
    <property type="entry name" value="LPLase"/>
    <property type="match status" value="1"/>
</dbReference>
<dbReference type="UniPathway" id="UPA00538">
    <property type="reaction ID" value="UER00592"/>
</dbReference>
<comment type="miscellaneous">
    <text evidence="5">In the reaction, the free carboxyl group of octanoic acid is attached via an amide linkage to the epsilon-amino group of a specific lysine residue of lipoyl domains of lipoate-dependent enzymes.</text>
</comment>
<dbReference type="GO" id="GO:0009249">
    <property type="term" value="P:protein lipoylation"/>
    <property type="evidence" value="ECO:0007669"/>
    <property type="project" value="InterPro"/>
</dbReference>
<dbReference type="Pfam" id="PF21948">
    <property type="entry name" value="LplA-B_cat"/>
    <property type="match status" value="1"/>
</dbReference>
<evidence type="ECO:0000256" key="2">
    <source>
        <dbReference type="ARBA" id="ARBA00022679"/>
    </source>
</evidence>
<dbReference type="InterPro" id="IPR020605">
    <property type="entry name" value="Octanoyltransferase_CS"/>
</dbReference>
<dbReference type="PANTHER" id="PTHR10993">
    <property type="entry name" value="OCTANOYLTRANSFERASE"/>
    <property type="match status" value="1"/>
</dbReference>
<evidence type="ECO:0000256" key="4">
    <source>
        <dbReference type="ARBA" id="ARBA00024732"/>
    </source>
</evidence>
<evidence type="ECO:0000256" key="7">
    <source>
        <dbReference type="PIRSR" id="PIRSR016262-1"/>
    </source>
</evidence>
<dbReference type="InterPro" id="IPR045864">
    <property type="entry name" value="aa-tRNA-synth_II/BPL/LPL"/>
</dbReference>
<comment type="subcellular location">
    <subcellularLocation>
        <location evidence="5">Cytoplasm</location>
    </subcellularLocation>
</comment>
<dbReference type="AlphaFoldDB" id="A0A7W7W2H8"/>
<evidence type="ECO:0000256" key="3">
    <source>
        <dbReference type="ARBA" id="ARBA00023315"/>
    </source>
</evidence>
<dbReference type="NCBIfam" id="TIGR00214">
    <property type="entry name" value="lipB"/>
    <property type="match status" value="1"/>
</dbReference>
<evidence type="ECO:0000313" key="11">
    <source>
        <dbReference type="EMBL" id="MBB4930794.1"/>
    </source>
</evidence>
<organism evidence="11 12">
    <name type="scientific">Lipingzhangella halophila</name>
    <dbReference type="NCBI Taxonomy" id="1783352"/>
    <lineage>
        <taxon>Bacteria</taxon>
        <taxon>Bacillati</taxon>
        <taxon>Actinomycetota</taxon>
        <taxon>Actinomycetes</taxon>
        <taxon>Streptosporangiales</taxon>
        <taxon>Nocardiopsidaceae</taxon>
        <taxon>Lipingzhangella</taxon>
    </lineage>
</organism>
<dbReference type="PANTHER" id="PTHR10993:SF7">
    <property type="entry name" value="LIPOYLTRANSFERASE 2, MITOCHONDRIAL-RELATED"/>
    <property type="match status" value="1"/>
</dbReference>
<feature type="binding site" evidence="5 8">
    <location>
        <begin position="160"/>
        <end position="162"/>
    </location>
    <ligand>
        <name>substrate</name>
    </ligand>
</feature>
<name>A0A7W7W2H8_9ACTN</name>
<keyword evidence="2 5" id="KW-0808">Transferase</keyword>
<evidence type="ECO:0000313" key="12">
    <source>
        <dbReference type="Proteomes" id="UP000523007"/>
    </source>
</evidence>
<dbReference type="PROSITE" id="PS51733">
    <property type="entry name" value="BPL_LPL_CATALYTIC"/>
    <property type="match status" value="1"/>
</dbReference>